<evidence type="ECO:0000256" key="1">
    <source>
        <dbReference type="ARBA" id="ARBA00007661"/>
    </source>
</evidence>
<dbReference type="Gene3D" id="3.30.70.420">
    <property type="entry name" value="Hydroxymethylglutaryl-CoA reductase, class I/II, NAD/NADP-binding domain"/>
    <property type="match status" value="1"/>
</dbReference>
<dbReference type="InterPro" id="IPR023076">
    <property type="entry name" value="HMG_CoA_Rdtase_CS"/>
</dbReference>
<keyword evidence="4" id="KW-0560">Oxidoreductase</keyword>
<dbReference type="InterPro" id="IPR023282">
    <property type="entry name" value="HMG_CoA_Rdtase_N"/>
</dbReference>
<comment type="similarity">
    <text evidence="1">Belongs to the HMG-CoA reductase family.</text>
</comment>
<dbReference type="OrthoDB" id="310654at2759"/>
<dbReference type="FunFam" id="3.30.70.420:FF:000001">
    <property type="entry name" value="3-hydroxy-3-methylglutaryl coenzyme A reductase"/>
    <property type="match status" value="1"/>
</dbReference>
<protein>
    <recommendedName>
        <fullName evidence="2">hydroxymethylglutaryl-CoA reductase (NADPH)</fullName>
        <ecNumber evidence="2">1.1.1.34</ecNumber>
    </recommendedName>
</protein>
<dbReference type="GO" id="GO:0005789">
    <property type="term" value="C:endoplasmic reticulum membrane"/>
    <property type="evidence" value="ECO:0007669"/>
    <property type="project" value="TreeGrafter"/>
</dbReference>
<organism evidence="5 6">
    <name type="scientific">Syncephalis pseudoplumigaleata</name>
    <dbReference type="NCBI Taxonomy" id="1712513"/>
    <lineage>
        <taxon>Eukaryota</taxon>
        <taxon>Fungi</taxon>
        <taxon>Fungi incertae sedis</taxon>
        <taxon>Zoopagomycota</taxon>
        <taxon>Zoopagomycotina</taxon>
        <taxon>Zoopagomycetes</taxon>
        <taxon>Zoopagales</taxon>
        <taxon>Piptocephalidaceae</taxon>
        <taxon>Syncephalis</taxon>
    </lineage>
</organism>
<name>A0A4P9Z6M7_9FUNG</name>
<dbReference type="GO" id="GO:0008299">
    <property type="term" value="P:isoprenoid biosynthetic process"/>
    <property type="evidence" value="ECO:0007669"/>
    <property type="project" value="InterPro"/>
</dbReference>
<dbReference type="CDD" id="cd00643">
    <property type="entry name" value="HMG-CoA_reductase_classI"/>
    <property type="match status" value="1"/>
</dbReference>
<evidence type="ECO:0000256" key="4">
    <source>
        <dbReference type="ARBA" id="ARBA00023002"/>
    </source>
</evidence>
<dbReference type="InterPro" id="IPR004554">
    <property type="entry name" value="HMG_CoA_Rdtase_eu_arc"/>
</dbReference>
<gene>
    <name evidence="5" type="ORF">SYNPS1DRAFT_32489</name>
</gene>
<dbReference type="EMBL" id="KZ989227">
    <property type="protein sequence ID" value="RKP27330.1"/>
    <property type="molecule type" value="Genomic_DNA"/>
</dbReference>
<dbReference type="GO" id="GO:0006696">
    <property type="term" value="P:ergosterol biosynthetic process"/>
    <property type="evidence" value="ECO:0007669"/>
    <property type="project" value="TreeGrafter"/>
</dbReference>
<dbReference type="GO" id="GO:0015936">
    <property type="term" value="P:coenzyme A metabolic process"/>
    <property type="evidence" value="ECO:0007669"/>
    <property type="project" value="InterPro"/>
</dbReference>
<reference evidence="6" key="1">
    <citation type="journal article" date="2018" name="Nat. Microbiol.">
        <title>Leveraging single-cell genomics to expand the fungal tree of life.</title>
        <authorList>
            <person name="Ahrendt S.R."/>
            <person name="Quandt C.A."/>
            <person name="Ciobanu D."/>
            <person name="Clum A."/>
            <person name="Salamov A."/>
            <person name="Andreopoulos B."/>
            <person name="Cheng J.F."/>
            <person name="Woyke T."/>
            <person name="Pelin A."/>
            <person name="Henrissat B."/>
            <person name="Reynolds N.K."/>
            <person name="Benny G.L."/>
            <person name="Smith M.E."/>
            <person name="James T.Y."/>
            <person name="Grigoriev I.V."/>
        </authorList>
    </citation>
    <scope>NUCLEOTIDE SEQUENCE [LARGE SCALE GENOMIC DNA]</scope>
    <source>
        <strain evidence="6">Benny S71-1</strain>
    </source>
</reference>
<proteinExistence type="inferred from homology"/>
<dbReference type="SUPFAM" id="SSF55035">
    <property type="entry name" value="NAD-binding domain of HMG-CoA reductase"/>
    <property type="match status" value="1"/>
</dbReference>
<evidence type="ECO:0000313" key="5">
    <source>
        <dbReference type="EMBL" id="RKP27330.1"/>
    </source>
</evidence>
<dbReference type="PROSITE" id="PS00066">
    <property type="entry name" value="HMG_COA_REDUCTASE_1"/>
    <property type="match status" value="1"/>
</dbReference>
<dbReference type="PROSITE" id="PS50065">
    <property type="entry name" value="HMG_COA_REDUCTASE_4"/>
    <property type="match status" value="1"/>
</dbReference>
<dbReference type="Proteomes" id="UP000278143">
    <property type="component" value="Unassembled WGS sequence"/>
</dbReference>
<dbReference type="PANTHER" id="PTHR10572">
    <property type="entry name" value="3-HYDROXY-3-METHYLGLUTARYL-COENZYME A REDUCTASE"/>
    <property type="match status" value="1"/>
</dbReference>
<keyword evidence="6" id="KW-1185">Reference proteome</keyword>
<sequence length="376" mass="39625">MALCTVIALVQSNKLPGYALEKKLGDFTRAVRIRRAVISRASTTRSLEHSALPMEHYDYARCCENVIGYTPLPLGVAGPIRIDGALYHIPMATTEGCLVASTSRGCKAISAGGRGATTVVVDDGMTRGPAVEFTSICEAADCKRWIEHEDGFDALADAFNATSRFARLQSVKVMLAGPLAFVRFKATTGDAMGMNMISKGVERALETLADRYPEMRVVSISGNTCSDKKPAAVNWIEGRGKSTLAECTIAGDVVESTTVADLVRLNTAVAGSIGGFNAHASNIDPAQNCMTLMQAVNDGRDLHLSCTMPCIEVGTIGEPGAHARQLARIICASVMAGELSLCAALAAGHLVQSHMAHNRATKPAASTPVPGSCLRS</sequence>
<dbReference type="PANTHER" id="PTHR10572:SF24">
    <property type="entry name" value="3-HYDROXY-3-METHYLGLUTARYL-COENZYME A REDUCTASE"/>
    <property type="match status" value="1"/>
</dbReference>
<dbReference type="InterPro" id="IPR023074">
    <property type="entry name" value="HMG_CoA_Rdtase_cat_sf"/>
</dbReference>
<dbReference type="Gene3D" id="3.90.770.10">
    <property type="entry name" value="3-hydroxy-3-methylglutaryl-coenzyme A Reductase, Chain A, domain 2"/>
    <property type="match status" value="1"/>
</dbReference>
<dbReference type="SUPFAM" id="SSF56542">
    <property type="entry name" value="Substrate-binding domain of HMG-CoA reductase"/>
    <property type="match status" value="1"/>
</dbReference>
<dbReference type="GO" id="GO:0005778">
    <property type="term" value="C:peroxisomal membrane"/>
    <property type="evidence" value="ECO:0007669"/>
    <property type="project" value="TreeGrafter"/>
</dbReference>
<evidence type="ECO:0000256" key="2">
    <source>
        <dbReference type="ARBA" id="ARBA00012999"/>
    </source>
</evidence>
<dbReference type="EC" id="1.1.1.34" evidence="2"/>
<dbReference type="InterPro" id="IPR002202">
    <property type="entry name" value="HMG_CoA_Rdtase"/>
</dbReference>
<keyword evidence="3" id="KW-0521">NADP</keyword>
<dbReference type="PROSITE" id="PS01192">
    <property type="entry name" value="HMG_COA_REDUCTASE_3"/>
    <property type="match status" value="1"/>
</dbReference>
<dbReference type="GO" id="GO:0004420">
    <property type="term" value="F:hydroxymethylglutaryl-CoA reductase (NADPH) activity"/>
    <property type="evidence" value="ECO:0007669"/>
    <property type="project" value="UniProtKB-EC"/>
</dbReference>
<dbReference type="Pfam" id="PF00368">
    <property type="entry name" value="HMG-CoA_red"/>
    <property type="match status" value="1"/>
</dbReference>
<dbReference type="InterPro" id="IPR009029">
    <property type="entry name" value="HMG_CoA_Rdtase_sub-bd_dom_sf"/>
</dbReference>
<evidence type="ECO:0000256" key="3">
    <source>
        <dbReference type="ARBA" id="ARBA00022857"/>
    </source>
</evidence>
<dbReference type="PRINTS" id="PR00071">
    <property type="entry name" value="HMGCOARDTASE"/>
</dbReference>
<accession>A0A4P9Z6M7</accession>
<dbReference type="Gene3D" id="1.10.3270.10">
    <property type="entry name" value="HMGR, N-terminal domain"/>
    <property type="match status" value="1"/>
</dbReference>
<dbReference type="InterPro" id="IPR009023">
    <property type="entry name" value="HMG_CoA_Rdtase_NAD(P)-bd_sf"/>
</dbReference>
<dbReference type="AlphaFoldDB" id="A0A4P9Z6M7"/>
<evidence type="ECO:0000313" key="6">
    <source>
        <dbReference type="Proteomes" id="UP000278143"/>
    </source>
</evidence>